<dbReference type="GO" id="GO:0004553">
    <property type="term" value="F:hydrolase activity, hydrolyzing O-glycosyl compounds"/>
    <property type="evidence" value="ECO:0007669"/>
    <property type="project" value="InterPro"/>
</dbReference>
<dbReference type="EMBL" id="MGGD01000036">
    <property type="protein sequence ID" value="OGM20349.1"/>
    <property type="molecule type" value="Genomic_DNA"/>
</dbReference>
<dbReference type="AlphaFoldDB" id="A0A1F7Y086"/>
<dbReference type="Gene3D" id="2.40.10.500">
    <property type="match status" value="1"/>
</dbReference>
<feature type="repeat" description="NHL" evidence="2">
    <location>
        <begin position="727"/>
        <end position="770"/>
    </location>
</feature>
<evidence type="ECO:0000256" key="1">
    <source>
        <dbReference type="ARBA" id="ARBA00022737"/>
    </source>
</evidence>
<dbReference type="InterPro" id="IPR011042">
    <property type="entry name" value="6-blade_b-propeller_TolB-like"/>
</dbReference>
<reference evidence="3 4" key="1">
    <citation type="journal article" date="2016" name="Nat. Commun.">
        <title>Thousands of microbial genomes shed light on interconnected biogeochemical processes in an aquifer system.</title>
        <authorList>
            <person name="Anantharaman K."/>
            <person name="Brown C.T."/>
            <person name="Hug L.A."/>
            <person name="Sharon I."/>
            <person name="Castelle C.J."/>
            <person name="Probst A.J."/>
            <person name="Thomas B.C."/>
            <person name="Singh A."/>
            <person name="Wilkins M.J."/>
            <person name="Karaoz U."/>
            <person name="Brodie E.L."/>
            <person name="Williams K.H."/>
            <person name="Hubbard S.S."/>
            <person name="Banfield J.F."/>
        </authorList>
    </citation>
    <scope>NUCLEOTIDE SEQUENCE [LARGE SCALE GENOMIC DNA]</scope>
</reference>
<organism evidence="3 4">
    <name type="scientific">Candidatus Woesebacteria bacterium RIFCSPHIGHO2_01_FULL_38_26b</name>
    <dbReference type="NCBI Taxonomy" id="1802491"/>
    <lineage>
        <taxon>Bacteria</taxon>
        <taxon>Candidatus Woeseibacteriota</taxon>
    </lineage>
</organism>
<dbReference type="PANTHER" id="PTHR24104:SF25">
    <property type="entry name" value="PROTEIN LIN-41"/>
    <property type="match status" value="1"/>
</dbReference>
<dbReference type="Proteomes" id="UP000176741">
    <property type="component" value="Unassembled WGS sequence"/>
</dbReference>
<dbReference type="SUPFAM" id="SSF63825">
    <property type="entry name" value="YWTD domain"/>
    <property type="match status" value="1"/>
</dbReference>
<gene>
    <name evidence="3" type="ORF">A2771_01975</name>
</gene>
<protein>
    <recommendedName>
        <fullName evidence="5">Dockerin domain-containing protein</fullName>
    </recommendedName>
</protein>
<evidence type="ECO:0000313" key="3">
    <source>
        <dbReference type="EMBL" id="OGM20349.1"/>
    </source>
</evidence>
<dbReference type="InterPro" id="IPR002105">
    <property type="entry name" value="Dockerin_1_rpt"/>
</dbReference>
<dbReference type="GO" id="GO:0008270">
    <property type="term" value="F:zinc ion binding"/>
    <property type="evidence" value="ECO:0007669"/>
    <property type="project" value="UniProtKB-KW"/>
</dbReference>
<dbReference type="SUPFAM" id="SSF101898">
    <property type="entry name" value="NHL repeat"/>
    <property type="match status" value="1"/>
</dbReference>
<dbReference type="Gene3D" id="2.120.10.30">
    <property type="entry name" value="TolB, C-terminal domain"/>
    <property type="match status" value="3"/>
</dbReference>
<accession>A0A1F7Y086</accession>
<feature type="repeat" description="NHL" evidence="2">
    <location>
        <begin position="379"/>
        <end position="422"/>
    </location>
</feature>
<evidence type="ECO:0008006" key="5">
    <source>
        <dbReference type="Google" id="ProtNLM"/>
    </source>
</evidence>
<dbReference type="SUPFAM" id="SSF63829">
    <property type="entry name" value="Calcium-dependent phosphotriesterase"/>
    <property type="match status" value="1"/>
</dbReference>
<feature type="repeat" description="NHL" evidence="2">
    <location>
        <begin position="581"/>
        <end position="620"/>
    </location>
</feature>
<dbReference type="InterPro" id="IPR050952">
    <property type="entry name" value="TRIM-NHL_E3_ligases"/>
</dbReference>
<keyword evidence="1" id="KW-0677">Repeat</keyword>
<proteinExistence type="predicted"/>
<feature type="repeat" description="NHL" evidence="2">
    <location>
        <begin position="683"/>
        <end position="716"/>
    </location>
</feature>
<dbReference type="InterPro" id="IPR036439">
    <property type="entry name" value="Dockerin_dom_sf"/>
</dbReference>
<feature type="repeat" description="NHL" evidence="2">
    <location>
        <begin position="531"/>
        <end position="573"/>
    </location>
</feature>
<dbReference type="Gene3D" id="1.10.1330.10">
    <property type="entry name" value="Dockerin domain"/>
    <property type="match status" value="1"/>
</dbReference>
<sequence>MNNIRKFLITLFLILAFIIAFTLYNSNNEVYAATADSYIDSIRNSLLWSFRPLLNIMSSDEKKEVILYVDTGSQKVQFVRFQIDYNPFDLNLERIDLTGPFTKEIVNTPLDKSNSSGFYNLALGLEPGKAKDGVSGKVEIAKLLFKPMTKSLNRKIAINYSLYIGNTSRYAQQLIDIKGNNLTSVFRSNFRKETSEIILNPKIENGTIPRCNYLNSWGSKGSEPGNFNSPSSIAVYPLDPGDESEKNQIIFVLDSGNNRFQEFDYKGNLLGVWGSAGSGGGQLNNPKGFAHDPGGIYIVDTGNNRISFWIDDIDPYQAVFMSNFGSYGSGNGQFKNPQDITSAYSYTNMLYGYLYIADTGNNRIQKIYCSYFTGKCNFEKILGSYGTGDGQFIKPSSVTVDYVNGDLYVADSTNRIQRFSKDGNFITSWGTNGSEEAKFIGPLSLSADPLSNVYVSDSGRNKIIKFTNYGQYLNEWGEKGNGEYKFNGALDIAVENDNYSDGNFFVADTGNNRIIRYQCAKFYCQYDKKWGSEGSSDGEFKYIYALAVDKKGNTFVSDTNSANNNRIQKFDKDGQFVKSWGITGTEPGQLSLISSMDVDSENNLYVGDYHNERIQVFDNEGNFLRMWPTRGDFEYKFPVGITLDNDNNVYVSIEGNFPLIQKFDNQGNFINEWGKRGIFSLYDGEFRSLKGLEYNNNGNLYVTDEGANQINVFDNNGNFINKFGKLGSQGGQYGNALGRFHDPNDVTTDYGGNVYVSDTANNRIQVFSKDGFPLSEIGQWNGQSSSASGQLHTPLSIAYDKIRNYLYVADSGNYRIQRFSCNLSQLSFVDGDGNGDGKVDIIDYRIFISHYTRSGMSIEGGDYNKDGTVDGVDYVIWFNNYGRW</sequence>
<name>A0A1F7Y086_9BACT</name>
<dbReference type="Pfam" id="PF00404">
    <property type="entry name" value="Dockerin_1"/>
    <property type="match status" value="1"/>
</dbReference>
<dbReference type="InterPro" id="IPR018247">
    <property type="entry name" value="EF_Hand_1_Ca_BS"/>
</dbReference>
<dbReference type="SUPFAM" id="SSF63446">
    <property type="entry name" value="Type I dockerin domain"/>
    <property type="match status" value="1"/>
</dbReference>
<dbReference type="PROSITE" id="PS51125">
    <property type="entry name" value="NHL"/>
    <property type="match status" value="5"/>
</dbReference>
<dbReference type="InterPro" id="IPR001258">
    <property type="entry name" value="NHL_repeat"/>
</dbReference>
<comment type="caution">
    <text evidence="3">The sequence shown here is derived from an EMBL/GenBank/DDBJ whole genome shotgun (WGS) entry which is preliminary data.</text>
</comment>
<dbReference type="PROSITE" id="PS00018">
    <property type="entry name" value="EF_HAND_1"/>
    <property type="match status" value="2"/>
</dbReference>
<dbReference type="Pfam" id="PF01436">
    <property type="entry name" value="NHL"/>
    <property type="match status" value="1"/>
</dbReference>
<dbReference type="PANTHER" id="PTHR24104">
    <property type="entry name" value="E3 UBIQUITIN-PROTEIN LIGASE NHLRC1-RELATED"/>
    <property type="match status" value="1"/>
</dbReference>
<evidence type="ECO:0000256" key="2">
    <source>
        <dbReference type="PROSITE-ProRule" id="PRU00504"/>
    </source>
</evidence>
<dbReference type="GO" id="GO:0000272">
    <property type="term" value="P:polysaccharide catabolic process"/>
    <property type="evidence" value="ECO:0007669"/>
    <property type="project" value="InterPro"/>
</dbReference>
<evidence type="ECO:0000313" key="4">
    <source>
        <dbReference type="Proteomes" id="UP000176741"/>
    </source>
</evidence>